<evidence type="ECO:0000313" key="13">
    <source>
        <dbReference type="EMBL" id="KAF2244534.1"/>
    </source>
</evidence>
<feature type="transmembrane region" description="Helical" evidence="11">
    <location>
        <begin position="148"/>
        <end position="168"/>
    </location>
</feature>
<gene>
    <name evidence="13" type="ORF">BU26DRAFT_490415</name>
</gene>
<dbReference type="OrthoDB" id="432881at2759"/>
<keyword evidence="7" id="KW-0249">Electron transport</keyword>
<reference evidence="13" key="1">
    <citation type="journal article" date="2020" name="Stud. Mycol.">
        <title>101 Dothideomycetes genomes: a test case for predicting lifestyles and emergence of pathogens.</title>
        <authorList>
            <person name="Haridas S."/>
            <person name="Albert R."/>
            <person name="Binder M."/>
            <person name="Bloem J."/>
            <person name="Labutti K."/>
            <person name="Salamov A."/>
            <person name="Andreopoulos B."/>
            <person name="Baker S."/>
            <person name="Barry K."/>
            <person name="Bills G."/>
            <person name="Bluhm B."/>
            <person name="Cannon C."/>
            <person name="Castanera R."/>
            <person name="Culley D."/>
            <person name="Daum C."/>
            <person name="Ezra D."/>
            <person name="Gonzalez J."/>
            <person name="Henrissat B."/>
            <person name="Kuo A."/>
            <person name="Liang C."/>
            <person name="Lipzen A."/>
            <person name="Lutzoni F."/>
            <person name="Magnuson J."/>
            <person name="Mondo S."/>
            <person name="Nolan M."/>
            <person name="Ohm R."/>
            <person name="Pangilinan J."/>
            <person name="Park H.-J."/>
            <person name="Ramirez L."/>
            <person name="Alfaro M."/>
            <person name="Sun H."/>
            <person name="Tritt A."/>
            <person name="Yoshinaga Y."/>
            <person name="Zwiers L.-H."/>
            <person name="Turgeon B."/>
            <person name="Goodwin S."/>
            <person name="Spatafora J."/>
            <person name="Crous P."/>
            <person name="Grigoriev I."/>
        </authorList>
    </citation>
    <scope>NUCLEOTIDE SEQUENCE</scope>
    <source>
        <strain evidence="13">CBS 122368</strain>
    </source>
</reference>
<dbReference type="InterPro" id="IPR045150">
    <property type="entry name" value="CYB561D1/2"/>
</dbReference>
<feature type="transmembrane region" description="Helical" evidence="11">
    <location>
        <begin position="71"/>
        <end position="94"/>
    </location>
</feature>
<keyword evidence="8 11" id="KW-1133">Transmembrane helix</keyword>
<feature type="domain" description="Cytochrome b561" evidence="12">
    <location>
        <begin position="40"/>
        <end position="238"/>
    </location>
</feature>
<dbReference type="PANTHER" id="PTHR15422:SF45">
    <property type="entry name" value="CYTOCHROME B561 DOMAIN-CONTAINING PROTEIN"/>
    <property type="match status" value="1"/>
</dbReference>
<name>A0A6A6I213_9PLEO</name>
<feature type="transmembrane region" description="Helical" evidence="11">
    <location>
        <begin position="189"/>
        <end position="211"/>
    </location>
</feature>
<dbReference type="InterPro" id="IPR006593">
    <property type="entry name" value="Cyt_b561/ferric_Rdtase_TM"/>
</dbReference>
<comment type="subcellular location">
    <subcellularLocation>
        <location evidence="2">Membrane</location>
        <topology evidence="2">Multi-pass membrane protein</topology>
    </subcellularLocation>
</comment>
<dbReference type="PROSITE" id="PS50939">
    <property type="entry name" value="CYTOCHROME_B561"/>
    <property type="match status" value="1"/>
</dbReference>
<dbReference type="PANTHER" id="PTHR15422">
    <property type="entry name" value="OS05G0565100 PROTEIN"/>
    <property type="match status" value="1"/>
</dbReference>
<proteinExistence type="predicted"/>
<evidence type="ECO:0000256" key="1">
    <source>
        <dbReference type="ARBA" id="ARBA00001970"/>
    </source>
</evidence>
<keyword evidence="5 11" id="KW-0812">Transmembrane</keyword>
<evidence type="ECO:0000256" key="6">
    <source>
        <dbReference type="ARBA" id="ARBA00022723"/>
    </source>
</evidence>
<dbReference type="RefSeq" id="XP_033679538.1">
    <property type="nucleotide sequence ID" value="XM_033826055.1"/>
</dbReference>
<evidence type="ECO:0000259" key="12">
    <source>
        <dbReference type="PROSITE" id="PS50939"/>
    </source>
</evidence>
<feature type="transmembrane region" description="Helical" evidence="11">
    <location>
        <begin position="217"/>
        <end position="235"/>
    </location>
</feature>
<dbReference type="Proteomes" id="UP000800094">
    <property type="component" value="Unassembled WGS sequence"/>
</dbReference>
<dbReference type="GO" id="GO:0140575">
    <property type="term" value="F:transmembrane monodehydroascorbate reductase activity"/>
    <property type="evidence" value="ECO:0007669"/>
    <property type="project" value="InterPro"/>
</dbReference>
<evidence type="ECO:0000256" key="10">
    <source>
        <dbReference type="ARBA" id="ARBA00023136"/>
    </source>
</evidence>
<keyword evidence="9" id="KW-0408">Iron</keyword>
<keyword evidence="6" id="KW-0479">Metal-binding</keyword>
<protein>
    <recommendedName>
        <fullName evidence="12">Cytochrome b561 domain-containing protein</fullName>
    </recommendedName>
</protein>
<dbReference type="CDD" id="cd08761">
    <property type="entry name" value="Cyt_b561_CYB561D2_like"/>
    <property type="match status" value="1"/>
</dbReference>
<accession>A0A6A6I213</accession>
<evidence type="ECO:0000256" key="2">
    <source>
        <dbReference type="ARBA" id="ARBA00004141"/>
    </source>
</evidence>
<dbReference type="AlphaFoldDB" id="A0A6A6I213"/>
<dbReference type="EMBL" id="ML987202">
    <property type="protein sequence ID" value="KAF2244534.1"/>
    <property type="molecule type" value="Genomic_DNA"/>
</dbReference>
<keyword evidence="3" id="KW-0813">Transport</keyword>
<comment type="cofactor">
    <cofactor evidence="1">
        <name>heme b</name>
        <dbReference type="ChEBI" id="CHEBI:60344"/>
    </cofactor>
</comment>
<dbReference type="GO" id="GO:0046872">
    <property type="term" value="F:metal ion binding"/>
    <property type="evidence" value="ECO:0007669"/>
    <property type="project" value="UniProtKB-KW"/>
</dbReference>
<dbReference type="GeneID" id="54579385"/>
<evidence type="ECO:0000256" key="7">
    <source>
        <dbReference type="ARBA" id="ARBA00022982"/>
    </source>
</evidence>
<evidence type="ECO:0000256" key="9">
    <source>
        <dbReference type="ARBA" id="ARBA00023004"/>
    </source>
</evidence>
<organism evidence="13 14">
    <name type="scientific">Trematosphaeria pertusa</name>
    <dbReference type="NCBI Taxonomy" id="390896"/>
    <lineage>
        <taxon>Eukaryota</taxon>
        <taxon>Fungi</taxon>
        <taxon>Dikarya</taxon>
        <taxon>Ascomycota</taxon>
        <taxon>Pezizomycotina</taxon>
        <taxon>Dothideomycetes</taxon>
        <taxon>Pleosporomycetidae</taxon>
        <taxon>Pleosporales</taxon>
        <taxon>Massarineae</taxon>
        <taxon>Trematosphaeriaceae</taxon>
        <taxon>Trematosphaeria</taxon>
    </lineage>
</organism>
<dbReference type="SMART" id="SM00665">
    <property type="entry name" value="B561"/>
    <property type="match status" value="1"/>
</dbReference>
<evidence type="ECO:0000256" key="4">
    <source>
        <dbReference type="ARBA" id="ARBA00022617"/>
    </source>
</evidence>
<evidence type="ECO:0000256" key="8">
    <source>
        <dbReference type="ARBA" id="ARBA00022989"/>
    </source>
</evidence>
<sequence length="254" mass="27901">MASATGIPEDYNAARGAGEEEPLLGQRGDASQMEGQPLFMNLWLGTAPLAQAGIWILAAIVWGAIFSHDMIFFSAHPLLNSAGLLLVTQAALILQPTHTPAQKRAGTLFHSLFHLFGISSLLTGLIIIEINKRGPGHEHFESPHAILGLIFYICIFLQAFVGFTQYYTPGIYGGIDNAKKIWKYHRMTGYVIATIGLATVCAATWTTYNVYVLHMQHWAVIVAAVFVLLGVVPRIKLSKFGFKKDYQGRERLGS</sequence>
<dbReference type="Gene3D" id="1.20.120.1770">
    <property type="match status" value="1"/>
</dbReference>
<evidence type="ECO:0000256" key="3">
    <source>
        <dbReference type="ARBA" id="ARBA00022448"/>
    </source>
</evidence>
<keyword evidence="10 11" id="KW-0472">Membrane</keyword>
<feature type="transmembrane region" description="Helical" evidence="11">
    <location>
        <begin position="106"/>
        <end position="128"/>
    </location>
</feature>
<keyword evidence="14" id="KW-1185">Reference proteome</keyword>
<keyword evidence="4" id="KW-0349">Heme</keyword>
<evidence type="ECO:0000256" key="11">
    <source>
        <dbReference type="SAM" id="Phobius"/>
    </source>
</evidence>
<dbReference type="Pfam" id="PF03188">
    <property type="entry name" value="Cytochrom_B561"/>
    <property type="match status" value="1"/>
</dbReference>
<evidence type="ECO:0000256" key="5">
    <source>
        <dbReference type="ARBA" id="ARBA00022692"/>
    </source>
</evidence>
<feature type="transmembrane region" description="Helical" evidence="11">
    <location>
        <begin position="42"/>
        <end position="65"/>
    </location>
</feature>
<evidence type="ECO:0000313" key="14">
    <source>
        <dbReference type="Proteomes" id="UP000800094"/>
    </source>
</evidence>
<dbReference type="GO" id="GO:0016020">
    <property type="term" value="C:membrane"/>
    <property type="evidence" value="ECO:0007669"/>
    <property type="project" value="UniProtKB-SubCell"/>
</dbReference>